<dbReference type="Proteomes" id="UP001501251">
    <property type="component" value="Unassembled WGS sequence"/>
</dbReference>
<evidence type="ECO:0000313" key="1">
    <source>
        <dbReference type="EMBL" id="GAA4204021.1"/>
    </source>
</evidence>
<name>A0ABP8BDE1_9ACTN</name>
<keyword evidence="2" id="KW-1185">Reference proteome</keyword>
<gene>
    <name evidence="1" type="ORF">GCM10022252_62530</name>
</gene>
<sequence length="123" mass="12331">MALSRPLGKPGCAFADSAVIATLARASVVVPVPLVSGVAMTVVNVVDVAVVRDRHVAAALTVLVIMPGVLDVGGRVALVGMVIVGSVQVPVVNVVDVAVVRDRRVAAPLTVPVVVSGVRAVLG</sequence>
<organism evidence="1 2">
    <name type="scientific">Streptosporangium oxazolinicum</name>
    <dbReference type="NCBI Taxonomy" id="909287"/>
    <lineage>
        <taxon>Bacteria</taxon>
        <taxon>Bacillati</taxon>
        <taxon>Actinomycetota</taxon>
        <taxon>Actinomycetes</taxon>
        <taxon>Streptosporangiales</taxon>
        <taxon>Streptosporangiaceae</taxon>
        <taxon>Streptosporangium</taxon>
    </lineage>
</organism>
<proteinExistence type="predicted"/>
<comment type="caution">
    <text evidence="1">The sequence shown here is derived from an EMBL/GenBank/DDBJ whole genome shotgun (WGS) entry which is preliminary data.</text>
</comment>
<reference evidence="2" key="1">
    <citation type="journal article" date="2019" name="Int. J. Syst. Evol. Microbiol.">
        <title>The Global Catalogue of Microorganisms (GCM) 10K type strain sequencing project: providing services to taxonomists for standard genome sequencing and annotation.</title>
        <authorList>
            <consortium name="The Broad Institute Genomics Platform"/>
            <consortium name="The Broad Institute Genome Sequencing Center for Infectious Disease"/>
            <person name="Wu L."/>
            <person name="Ma J."/>
        </authorList>
    </citation>
    <scope>NUCLEOTIDE SEQUENCE [LARGE SCALE GENOMIC DNA]</scope>
    <source>
        <strain evidence="2">JCM 17388</strain>
    </source>
</reference>
<accession>A0ABP8BDE1</accession>
<dbReference type="EMBL" id="BAABAQ010000013">
    <property type="protein sequence ID" value="GAA4204021.1"/>
    <property type="molecule type" value="Genomic_DNA"/>
</dbReference>
<protein>
    <submittedName>
        <fullName evidence="1">Uncharacterized protein</fullName>
    </submittedName>
</protein>
<evidence type="ECO:0000313" key="2">
    <source>
        <dbReference type="Proteomes" id="UP001501251"/>
    </source>
</evidence>